<evidence type="ECO:0000313" key="1">
    <source>
        <dbReference type="Proteomes" id="UP000000437"/>
    </source>
</evidence>
<organism evidence="1 2">
    <name type="scientific">Danio rerio</name>
    <name type="common">Zebrafish</name>
    <name type="synonym">Brachydanio rerio</name>
    <dbReference type="NCBI Taxonomy" id="7955"/>
    <lineage>
        <taxon>Eukaryota</taxon>
        <taxon>Metazoa</taxon>
        <taxon>Chordata</taxon>
        <taxon>Craniata</taxon>
        <taxon>Vertebrata</taxon>
        <taxon>Euteleostomi</taxon>
        <taxon>Actinopterygii</taxon>
        <taxon>Neopterygii</taxon>
        <taxon>Teleostei</taxon>
        <taxon>Ostariophysi</taxon>
        <taxon>Cypriniformes</taxon>
        <taxon>Danionidae</taxon>
        <taxon>Danioninae</taxon>
        <taxon>Danio</taxon>
    </lineage>
</organism>
<dbReference type="Proteomes" id="UP000000437">
    <property type="component" value="Chromosome 11"/>
</dbReference>
<evidence type="ECO:0000313" key="2">
    <source>
        <dbReference type="RefSeq" id="XP_073773225.1"/>
    </source>
</evidence>
<dbReference type="RefSeq" id="XP_073773225.1">
    <property type="nucleotide sequence ID" value="XM_073917124.1"/>
</dbReference>
<reference evidence="2" key="1">
    <citation type="submission" date="2025-08" db="UniProtKB">
        <authorList>
            <consortium name="RefSeq"/>
        </authorList>
    </citation>
    <scope>IDENTIFICATION</scope>
    <source>
        <strain evidence="2">Tuebingen</strain>
        <tissue evidence="2">Fibroblasts and whole tissue</tissue>
    </source>
</reference>
<name>A0AC58GU07_DANRE</name>
<proteinExistence type="predicted"/>
<sequence length="420" mass="46728">MAALEELDALRKKNRDLLEKLKKQSEKLHQMIISDSQEVDRNLSSVCEGFTLNRAPLKEKNGEQPPRASASTARKTIQICDEQLPADFENRTLDLHKLTHSQSSEATAYGTLLQDTGNSRWTGQCRTVRLMLPKSADLTADSDILREADRASTAGLQMETTSDRRMQPLLGYDWIAGLLDAESSLADRSEQFFSDLRSFRQVNRDECIHSLLSGLPSVADLASSTLDSEEVRPPADSHQCTFCYRVNSRLFAVPLDAQAACPVCKKPKSEHPHTETEPALIRVSIPRSTLLPAHKYKAHRRSSFDPSDSLGLPSHCLSGWSNPMLTSGSQMISLDLRSSMTKPAATGDSTSSCFHNKPIRLAFDVTLLSLPTRSNISHRSQSMTLLQHCSSSHDVSIYLSHRHLYSAVLSAFFFFTHQLS</sequence>
<protein>
    <submittedName>
        <fullName evidence="2">Migration and invasion-inhibitory protein isoform X1</fullName>
    </submittedName>
</protein>
<gene>
    <name evidence="2" type="primary">miip</name>
</gene>
<accession>A0AC58GU07</accession>
<keyword evidence="1" id="KW-1185">Reference proteome</keyword>